<dbReference type="Gene3D" id="3.30.560.10">
    <property type="entry name" value="Glucose Oxidase, domain 3"/>
    <property type="match status" value="1"/>
</dbReference>
<dbReference type="Gene3D" id="3.50.50.60">
    <property type="entry name" value="FAD/NAD(P)-binding domain"/>
    <property type="match status" value="1"/>
</dbReference>
<dbReference type="Proteomes" id="UP000807342">
    <property type="component" value="Unassembled WGS sequence"/>
</dbReference>
<protein>
    <recommendedName>
        <fullName evidence="6">Glucose-methanol-choline oxidoreductase N-terminal domain-containing protein</fullName>
    </recommendedName>
</protein>
<comment type="subunit">
    <text evidence="3">Monomer.</text>
</comment>
<evidence type="ECO:0000256" key="5">
    <source>
        <dbReference type="ARBA" id="ARBA00022827"/>
    </source>
</evidence>
<keyword evidence="5" id="KW-0274">FAD</keyword>
<evidence type="ECO:0000313" key="8">
    <source>
        <dbReference type="Proteomes" id="UP000807342"/>
    </source>
</evidence>
<proteinExistence type="inferred from homology"/>
<dbReference type="InterPro" id="IPR036188">
    <property type="entry name" value="FAD/NAD-bd_sf"/>
</dbReference>
<dbReference type="InterPro" id="IPR012132">
    <property type="entry name" value="GMC_OxRdtase"/>
</dbReference>
<gene>
    <name evidence="7" type="ORF">P691DRAFT_791972</name>
</gene>
<dbReference type="EMBL" id="MU151149">
    <property type="protein sequence ID" value="KAF9448807.1"/>
    <property type="molecule type" value="Genomic_DNA"/>
</dbReference>
<dbReference type="GO" id="GO:0050660">
    <property type="term" value="F:flavin adenine dinucleotide binding"/>
    <property type="evidence" value="ECO:0007669"/>
    <property type="project" value="InterPro"/>
</dbReference>
<feature type="domain" description="Glucose-methanol-choline oxidoreductase N-terminal" evidence="6">
    <location>
        <begin position="91"/>
        <end position="146"/>
    </location>
</feature>
<keyword evidence="8" id="KW-1185">Reference proteome</keyword>
<dbReference type="SUPFAM" id="SSF51905">
    <property type="entry name" value="FAD/NAD(P)-binding domain"/>
    <property type="match status" value="1"/>
</dbReference>
<dbReference type="GO" id="GO:0016614">
    <property type="term" value="F:oxidoreductase activity, acting on CH-OH group of donors"/>
    <property type="evidence" value="ECO:0007669"/>
    <property type="project" value="InterPro"/>
</dbReference>
<comment type="cofactor">
    <cofactor evidence="1">
        <name>FAD</name>
        <dbReference type="ChEBI" id="CHEBI:57692"/>
    </cofactor>
</comment>
<dbReference type="OrthoDB" id="3050377at2759"/>
<keyword evidence="4" id="KW-0285">Flavoprotein</keyword>
<dbReference type="AlphaFoldDB" id="A0A9P6C2E4"/>
<evidence type="ECO:0000256" key="1">
    <source>
        <dbReference type="ARBA" id="ARBA00001974"/>
    </source>
</evidence>
<dbReference type="PANTHER" id="PTHR11552">
    <property type="entry name" value="GLUCOSE-METHANOL-CHOLINE GMC OXIDOREDUCTASE"/>
    <property type="match status" value="1"/>
</dbReference>
<evidence type="ECO:0000313" key="7">
    <source>
        <dbReference type="EMBL" id="KAF9448807.1"/>
    </source>
</evidence>
<evidence type="ECO:0000256" key="2">
    <source>
        <dbReference type="ARBA" id="ARBA00010790"/>
    </source>
</evidence>
<organism evidence="7 8">
    <name type="scientific">Macrolepiota fuliginosa MF-IS2</name>
    <dbReference type="NCBI Taxonomy" id="1400762"/>
    <lineage>
        <taxon>Eukaryota</taxon>
        <taxon>Fungi</taxon>
        <taxon>Dikarya</taxon>
        <taxon>Basidiomycota</taxon>
        <taxon>Agaricomycotina</taxon>
        <taxon>Agaricomycetes</taxon>
        <taxon>Agaricomycetidae</taxon>
        <taxon>Agaricales</taxon>
        <taxon>Agaricineae</taxon>
        <taxon>Agaricaceae</taxon>
        <taxon>Macrolepiota</taxon>
    </lineage>
</organism>
<evidence type="ECO:0000259" key="6">
    <source>
        <dbReference type="Pfam" id="PF00732"/>
    </source>
</evidence>
<evidence type="ECO:0000256" key="4">
    <source>
        <dbReference type="ARBA" id="ARBA00022630"/>
    </source>
</evidence>
<dbReference type="Pfam" id="PF00732">
    <property type="entry name" value="GMC_oxred_N"/>
    <property type="match status" value="1"/>
</dbReference>
<name>A0A9P6C2E4_9AGAR</name>
<sequence>MFPYTFKASLILERVAVFYTHGFITQAEIWSGPDDSGLPEGDRCGPSVHGGSGNVNVSAVYYYTHSLNDLWVEAIKELIIVAFYDEMSGPCRNLTAAKELVVFGGVINDPQILFNPGIGPKEELEAFGVTSLIDNPGVGKNVSDQPAVPIDFSANLPIDKYDLPFFQ</sequence>
<reference evidence="7" key="1">
    <citation type="submission" date="2020-11" db="EMBL/GenBank/DDBJ databases">
        <authorList>
            <consortium name="DOE Joint Genome Institute"/>
            <person name="Ahrendt S."/>
            <person name="Riley R."/>
            <person name="Andreopoulos W."/>
            <person name="Labutti K."/>
            <person name="Pangilinan J."/>
            <person name="Ruiz-Duenas F.J."/>
            <person name="Barrasa J.M."/>
            <person name="Sanchez-Garcia M."/>
            <person name="Camarero S."/>
            <person name="Miyauchi S."/>
            <person name="Serrano A."/>
            <person name="Linde D."/>
            <person name="Babiker R."/>
            <person name="Drula E."/>
            <person name="Ayuso-Fernandez I."/>
            <person name="Pacheco R."/>
            <person name="Padilla G."/>
            <person name="Ferreira P."/>
            <person name="Barriuso J."/>
            <person name="Kellner H."/>
            <person name="Castanera R."/>
            <person name="Alfaro M."/>
            <person name="Ramirez L."/>
            <person name="Pisabarro A.G."/>
            <person name="Kuo A."/>
            <person name="Tritt A."/>
            <person name="Lipzen A."/>
            <person name="He G."/>
            <person name="Yan M."/>
            <person name="Ng V."/>
            <person name="Cullen D."/>
            <person name="Martin F."/>
            <person name="Rosso M.-N."/>
            <person name="Henrissat B."/>
            <person name="Hibbett D."/>
            <person name="Martinez A.T."/>
            <person name="Grigoriev I.V."/>
        </authorList>
    </citation>
    <scope>NUCLEOTIDE SEQUENCE</scope>
    <source>
        <strain evidence="7">MF-IS2</strain>
    </source>
</reference>
<evidence type="ECO:0000256" key="3">
    <source>
        <dbReference type="ARBA" id="ARBA00011245"/>
    </source>
</evidence>
<dbReference type="PANTHER" id="PTHR11552:SF147">
    <property type="entry name" value="CHOLINE DEHYDROGENASE, MITOCHONDRIAL"/>
    <property type="match status" value="1"/>
</dbReference>
<comment type="similarity">
    <text evidence="2">Belongs to the GMC oxidoreductase family.</text>
</comment>
<dbReference type="InterPro" id="IPR000172">
    <property type="entry name" value="GMC_OxRdtase_N"/>
</dbReference>
<accession>A0A9P6C2E4</accession>
<comment type="caution">
    <text evidence="7">The sequence shown here is derived from an EMBL/GenBank/DDBJ whole genome shotgun (WGS) entry which is preliminary data.</text>
</comment>